<evidence type="ECO:0000256" key="1">
    <source>
        <dbReference type="SAM" id="MobiDB-lite"/>
    </source>
</evidence>
<sequence length="74" mass="7222">MLRTRVTAPPFLASLLSPLSATPPLPHPIVHPARAAEAQTSAAAPASAQLQTNAAAGAGSSGREDSGTAGPPAD</sequence>
<keyword evidence="3" id="KW-1185">Reference proteome</keyword>
<dbReference type="Gramene" id="ONIVA12G02150.1">
    <property type="protein sequence ID" value="ONIVA12G02150.1"/>
    <property type="gene ID" value="ONIVA12G02150"/>
</dbReference>
<name>A0A0E0J6I7_ORYNI</name>
<dbReference type="HOGENOM" id="CLU_2691987_0_0_1"/>
<feature type="region of interest" description="Disordered" evidence="1">
    <location>
        <begin position="34"/>
        <end position="74"/>
    </location>
</feature>
<feature type="compositionally biased region" description="Low complexity" evidence="1">
    <location>
        <begin position="34"/>
        <end position="58"/>
    </location>
</feature>
<protein>
    <submittedName>
        <fullName evidence="2">Uncharacterized protein</fullName>
    </submittedName>
</protein>
<accession>A0A0E0J6I7</accession>
<dbReference type="Proteomes" id="UP000006591">
    <property type="component" value="Chromosome 12"/>
</dbReference>
<evidence type="ECO:0000313" key="3">
    <source>
        <dbReference type="Proteomes" id="UP000006591"/>
    </source>
</evidence>
<organism evidence="2">
    <name type="scientific">Oryza nivara</name>
    <name type="common">Indian wild rice</name>
    <name type="synonym">Oryza sativa f. spontanea</name>
    <dbReference type="NCBI Taxonomy" id="4536"/>
    <lineage>
        <taxon>Eukaryota</taxon>
        <taxon>Viridiplantae</taxon>
        <taxon>Streptophyta</taxon>
        <taxon>Embryophyta</taxon>
        <taxon>Tracheophyta</taxon>
        <taxon>Spermatophyta</taxon>
        <taxon>Magnoliopsida</taxon>
        <taxon>Liliopsida</taxon>
        <taxon>Poales</taxon>
        <taxon>Poaceae</taxon>
        <taxon>BOP clade</taxon>
        <taxon>Oryzoideae</taxon>
        <taxon>Oryzeae</taxon>
        <taxon>Oryzinae</taxon>
        <taxon>Oryza</taxon>
    </lineage>
</organism>
<evidence type="ECO:0000313" key="2">
    <source>
        <dbReference type="EnsemblPlants" id="ONIVA12G02150.1"/>
    </source>
</evidence>
<dbReference type="AlphaFoldDB" id="A0A0E0J6I7"/>
<proteinExistence type="predicted"/>
<reference evidence="2" key="2">
    <citation type="submission" date="2018-04" db="EMBL/GenBank/DDBJ databases">
        <title>OnivRS2 (Oryza nivara Reference Sequence Version 2).</title>
        <authorList>
            <person name="Zhang J."/>
            <person name="Kudrna D."/>
            <person name="Lee S."/>
            <person name="Talag J."/>
            <person name="Rajasekar S."/>
            <person name="Welchert J."/>
            <person name="Hsing Y.-I."/>
            <person name="Wing R.A."/>
        </authorList>
    </citation>
    <scope>NUCLEOTIDE SEQUENCE [LARGE SCALE GENOMIC DNA]</scope>
    <source>
        <strain evidence="2">SL10</strain>
    </source>
</reference>
<reference evidence="2" key="1">
    <citation type="submission" date="2015-04" db="UniProtKB">
        <authorList>
            <consortium name="EnsemblPlants"/>
        </authorList>
    </citation>
    <scope>IDENTIFICATION</scope>
    <source>
        <strain evidence="2">SL10</strain>
    </source>
</reference>
<dbReference type="EnsemblPlants" id="ONIVA12G02150.1">
    <property type="protein sequence ID" value="ONIVA12G02150.1"/>
    <property type="gene ID" value="ONIVA12G02150"/>
</dbReference>